<name>A0AAD7DK52_MYCRO</name>
<feature type="non-terminal residue" evidence="1">
    <location>
        <position position="1"/>
    </location>
</feature>
<gene>
    <name evidence="1" type="ORF">B0H17DRAFT_1061119</name>
</gene>
<dbReference type="AlphaFoldDB" id="A0AAD7DK52"/>
<evidence type="ECO:0000313" key="2">
    <source>
        <dbReference type="Proteomes" id="UP001221757"/>
    </source>
</evidence>
<comment type="caution">
    <text evidence="1">The sequence shown here is derived from an EMBL/GenBank/DDBJ whole genome shotgun (WGS) entry which is preliminary data.</text>
</comment>
<sequence>IRRRNPSSFFPSLSLHRTPPSPWLASLVSESHPPCSWPYSLTHPHVSTPLAVLSFALLLHAPLIYRS</sequence>
<keyword evidence="2" id="KW-1185">Reference proteome</keyword>
<protein>
    <submittedName>
        <fullName evidence="1">Uncharacterized protein</fullName>
    </submittedName>
</protein>
<proteinExistence type="predicted"/>
<reference evidence="1" key="1">
    <citation type="submission" date="2023-03" db="EMBL/GenBank/DDBJ databases">
        <title>Massive genome expansion in bonnet fungi (Mycena s.s.) driven by repeated elements and novel gene families across ecological guilds.</title>
        <authorList>
            <consortium name="Lawrence Berkeley National Laboratory"/>
            <person name="Harder C.B."/>
            <person name="Miyauchi S."/>
            <person name="Viragh M."/>
            <person name="Kuo A."/>
            <person name="Thoen E."/>
            <person name="Andreopoulos B."/>
            <person name="Lu D."/>
            <person name="Skrede I."/>
            <person name="Drula E."/>
            <person name="Henrissat B."/>
            <person name="Morin E."/>
            <person name="Kohler A."/>
            <person name="Barry K."/>
            <person name="LaButti K."/>
            <person name="Morin E."/>
            <person name="Salamov A."/>
            <person name="Lipzen A."/>
            <person name="Mereny Z."/>
            <person name="Hegedus B."/>
            <person name="Baldrian P."/>
            <person name="Stursova M."/>
            <person name="Weitz H."/>
            <person name="Taylor A."/>
            <person name="Grigoriev I.V."/>
            <person name="Nagy L.G."/>
            <person name="Martin F."/>
            <person name="Kauserud H."/>
        </authorList>
    </citation>
    <scope>NUCLEOTIDE SEQUENCE</scope>
    <source>
        <strain evidence="1">CBHHK067</strain>
    </source>
</reference>
<dbReference type="Proteomes" id="UP001221757">
    <property type="component" value="Unassembled WGS sequence"/>
</dbReference>
<evidence type="ECO:0000313" key="1">
    <source>
        <dbReference type="EMBL" id="KAJ7692765.1"/>
    </source>
</evidence>
<feature type="non-terminal residue" evidence="1">
    <location>
        <position position="67"/>
    </location>
</feature>
<organism evidence="1 2">
    <name type="scientific">Mycena rosella</name>
    <name type="common">Pink bonnet</name>
    <name type="synonym">Agaricus rosellus</name>
    <dbReference type="NCBI Taxonomy" id="1033263"/>
    <lineage>
        <taxon>Eukaryota</taxon>
        <taxon>Fungi</taxon>
        <taxon>Dikarya</taxon>
        <taxon>Basidiomycota</taxon>
        <taxon>Agaricomycotina</taxon>
        <taxon>Agaricomycetes</taxon>
        <taxon>Agaricomycetidae</taxon>
        <taxon>Agaricales</taxon>
        <taxon>Marasmiineae</taxon>
        <taxon>Mycenaceae</taxon>
        <taxon>Mycena</taxon>
    </lineage>
</organism>
<accession>A0AAD7DK52</accession>
<dbReference type="EMBL" id="JARKIE010000050">
    <property type="protein sequence ID" value="KAJ7692765.1"/>
    <property type="molecule type" value="Genomic_DNA"/>
</dbReference>